<keyword evidence="1 5" id="KW-0673">Quorum sensing</keyword>
<keyword evidence="8" id="KW-1185">Reference proteome</keyword>
<dbReference type="PANTHER" id="PTHR39322:SF1">
    <property type="entry name" value="ISOVALERYL-HOMOSERINE LACTONE SYNTHASE"/>
    <property type="match status" value="1"/>
</dbReference>
<dbReference type="Pfam" id="PF00765">
    <property type="entry name" value="Autoind_synth"/>
    <property type="match status" value="1"/>
</dbReference>
<dbReference type="PRINTS" id="PR01549">
    <property type="entry name" value="AUTOINDCRSYN"/>
</dbReference>
<proteinExistence type="inferred from homology"/>
<accession>A0ABT2WXE2</accession>
<dbReference type="Proteomes" id="UP001321014">
    <property type="component" value="Unassembled WGS sequence"/>
</dbReference>
<evidence type="ECO:0000313" key="8">
    <source>
        <dbReference type="Proteomes" id="UP001321014"/>
    </source>
</evidence>
<evidence type="ECO:0000313" key="7">
    <source>
        <dbReference type="EMBL" id="MCU9840555.1"/>
    </source>
</evidence>
<evidence type="ECO:0000256" key="2">
    <source>
        <dbReference type="ARBA" id="ARBA00022679"/>
    </source>
</evidence>
<dbReference type="InterPro" id="IPR001690">
    <property type="entry name" value="Autoind_synthase"/>
</dbReference>
<evidence type="ECO:0000256" key="5">
    <source>
        <dbReference type="PROSITE-ProRule" id="PRU00533"/>
    </source>
</evidence>
<keyword evidence="3 6" id="KW-0949">S-adenosyl-L-methionine</keyword>
<evidence type="ECO:0000256" key="6">
    <source>
        <dbReference type="RuleBase" id="RU361135"/>
    </source>
</evidence>
<comment type="similarity">
    <text evidence="5 6">Belongs to the autoinducer synthase family.</text>
</comment>
<dbReference type="GO" id="GO:0016746">
    <property type="term" value="F:acyltransferase activity"/>
    <property type="evidence" value="ECO:0007669"/>
    <property type="project" value="UniProtKB-KW"/>
</dbReference>
<sequence>MDQSLRLAGASPASAAFPELEPATGRAATEVAPKSRVRHKFRLPVRSLHQKLPSLGNVHSSVMSFRNIHEHGTLLTKYLEARKSIFIDTLHWNVSEAEGMEFDQYDTPACQWVVLHQFGEIVGGVRLLPTTAKCGIYSYMLRDAQRGLLDSIPTDVLFFEAPVRANVWEASRFFIAETVPAARRLSVQHMLFEGMARTAYQNGATSILGIVPAVWSRWARRIGAGATPVGSKFSIDGAASQPVLFNIRGYLS</sequence>
<comment type="catalytic activity">
    <reaction evidence="6">
        <text>a fatty acyl-[ACP] + S-adenosyl-L-methionine = an N-acyl-L-homoserine lactone + S-methyl-5'-thioadenosine + holo-[ACP] + H(+)</text>
        <dbReference type="Rhea" id="RHEA:10096"/>
        <dbReference type="Rhea" id="RHEA-COMP:9685"/>
        <dbReference type="Rhea" id="RHEA-COMP:14125"/>
        <dbReference type="ChEBI" id="CHEBI:15378"/>
        <dbReference type="ChEBI" id="CHEBI:17509"/>
        <dbReference type="ChEBI" id="CHEBI:55474"/>
        <dbReference type="ChEBI" id="CHEBI:59789"/>
        <dbReference type="ChEBI" id="CHEBI:64479"/>
        <dbReference type="ChEBI" id="CHEBI:138651"/>
        <dbReference type="EC" id="2.3.1.184"/>
    </reaction>
</comment>
<dbReference type="PROSITE" id="PS51187">
    <property type="entry name" value="AUTOINDUCER_SYNTH_2"/>
    <property type="match status" value="1"/>
</dbReference>
<dbReference type="SUPFAM" id="SSF55729">
    <property type="entry name" value="Acyl-CoA N-acyltransferases (Nat)"/>
    <property type="match status" value="1"/>
</dbReference>
<dbReference type="EMBL" id="JAOVQN010000047">
    <property type="protein sequence ID" value="MCU9840555.1"/>
    <property type="molecule type" value="Genomic_DNA"/>
</dbReference>
<keyword evidence="4 5" id="KW-0071">Autoinducer synthesis</keyword>
<protein>
    <recommendedName>
        <fullName evidence="6">Acyl-homoserine-lactone synthase</fullName>
        <ecNumber evidence="6">2.3.1.184</ecNumber>
    </recommendedName>
    <alternativeName>
        <fullName evidence="6">Autoinducer synthesis protein</fullName>
    </alternativeName>
</protein>
<dbReference type="EC" id="2.3.1.184" evidence="6"/>
<evidence type="ECO:0000256" key="4">
    <source>
        <dbReference type="ARBA" id="ARBA00022929"/>
    </source>
</evidence>
<dbReference type="RefSeq" id="WP_263390414.1">
    <property type="nucleotide sequence ID" value="NZ_JAOVQN010000047.1"/>
</dbReference>
<evidence type="ECO:0000256" key="3">
    <source>
        <dbReference type="ARBA" id="ARBA00022691"/>
    </source>
</evidence>
<organism evidence="7 8">
    <name type="scientific">Ruegeria marisflavi</name>
    <dbReference type="NCBI Taxonomy" id="2984152"/>
    <lineage>
        <taxon>Bacteria</taxon>
        <taxon>Pseudomonadati</taxon>
        <taxon>Pseudomonadota</taxon>
        <taxon>Alphaproteobacteria</taxon>
        <taxon>Rhodobacterales</taxon>
        <taxon>Roseobacteraceae</taxon>
        <taxon>Ruegeria</taxon>
    </lineage>
</organism>
<dbReference type="PANTHER" id="PTHR39322">
    <property type="entry name" value="ACYL-HOMOSERINE-LACTONE SYNTHASE"/>
    <property type="match status" value="1"/>
</dbReference>
<reference evidence="7 8" key="1">
    <citation type="submission" date="2022-10" db="EMBL/GenBank/DDBJ databases">
        <title>Ruegeria sp. nov., isolated from ocean surface water.</title>
        <authorList>
            <person name="He W."/>
            <person name="Wang L."/>
            <person name="Zhang D.-F."/>
        </authorList>
    </citation>
    <scope>NUCLEOTIDE SEQUENCE [LARGE SCALE GENOMIC DNA]</scope>
    <source>
        <strain evidence="7 8">WL0004</strain>
    </source>
</reference>
<keyword evidence="2 6" id="KW-0808">Transferase</keyword>
<name>A0ABT2WXE2_9RHOB</name>
<evidence type="ECO:0000256" key="1">
    <source>
        <dbReference type="ARBA" id="ARBA00022654"/>
    </source>
</evidence>
<dbReference type="Gene3D" id="3.40.630.30">
    <property type="match status" value="1"/>
</dbReference>
<comment type="caution">
    <text evidence="7">The sequence shown here is derived from an EMBL/GenBank/DDBJ whole genome shotgun (WGS) entry which is preliminary data.</text>
</comment>
<gene>
    <name evidence="7" type="ORF">OEZ49_22670</name>
</gene>
<keyword evidence="7" id="KW-0012">Acyltransferase</keyword>
<dbReference type="InterPro" id="IPR016181">
    <property type="entry name" value="Acyl_CoA_acyltransferase"/>
</dbReference>